<feature type="transmembrane region" description="Helical" evidence="1">
    <location>
        <begin position="45"/>
        <end position="66"/>
    </location>
</feature>
<protein>
    <submittedName>
        <fullName evidence="2">Uncharacterized protein</fullName>
    </submittedName>
</protein>
<accession>A0A931EBK6</accession>
<name>A0A931EBK6_9BACT</name>
<feature type="transmembrane region" description="Helical" evidence="1">
    <location>
        <begin position="72"/>
        <end position="93"/>
    </location>
</feature>
<keyword evidence="1" id="KW-0472">Membrane</keyword>
<proteinExistence type="predicted"/>
<evidence type="ECO:0000313" key="2">
    <source>
        <dbReference type="EMBL" id="MBG9377596.1"/>
    </source>
</evidence>
<reference evidence="2" key="1">
    <citation type="submission" date="2020-11" db="EMBL/GenBank/DDBJ databases">
        <title>Bacterial whole genome sequence for Panacibacter sp. DH6.</title>
        <authorList>
            <person name="Le V."/>
            <person name="Ko S."/>
            <person name="Ahn C.-Y."/>
            <person name="Oh H.-M."/>
        </authorList>
    </citation>
    <scope>NUCLEOTIDE SEQUENCE</scope>
    <source>
        <strain evidence="2">DH6</strain>
    </source>
</reference>
<dbReference type="RefSeq" id="WP_196991671.1">
    <property type="nucleotide sequence ID" value="NZ_JADWYR010000002.1"/>
</dbReference>
<feature type="transmembrane region" description="Helical" evidence="1">
    <location>
        <begin position="123"/>
        <end position="145"/>
    </location>
</feature>
<keyword evidence="1" id="KW-1133">Transmembrane helix</keyword>
<evidence type="ECO:0000256" key="1">
    <source>
        <dbReference type="SAM" id="Phobius"/>
    </source>
</evidence>
<keyword evidence="3" id="KW-1185">Reference proteome</keyword>
<keyword evidence="1" id="KW-0812">Transmembrane</keyword>
<comment type="caution">
    <text evidence="2">The sequence shown here is derived from an EMBL/GenBank/DDBJ whole genome shotgun (WGS) entry which is preliminary data.</text>
</comment>
<feature type="transmembrane region" description="Helical" evidence="1">
    <location>
        <begin position="165"/>
        <end position="185"/>
    </location>
</feature>
<gene>
    <name evidence="2" type="ORF">I5907_15230</name>
</gene>
<dbReference type="AlphaFoldDB" id="A0A931EBK6"/>
<sequence>MELDELKALIQNRMERVQQPKSQAEFALLLGKKTNSVAEKIKRNLLLEMIISAVFVCVCFACYYFSTLTSMRVYFAIFTVICLLFIPLLYVLYNKTKQLTGSVMPLKSNIQSLITLINQYTKLYFRLTMALIPISLILATSLLYFDYSAADTGRTGVLGSITDSPLKITVIILYFTVFFAGMYYFTRWYLKKLYGNYVLQLQGVVKELDDNSIQ</sequence>
<dbReference type="Proteomes" id="UP000628448">
    <property type="component" value="Unassembled WGS sequence"/>
</dbReference>
<evidence type="ECO:0000313" key="3">
    <source>
        <dbReference type="Proteomes" id="UP000628448"/>
    </source>
</evidence>
<dbReference type="EMBL" id="JADWYR010000002">
    <property type="protein sequence ID" value="MBG9377596.1"/>
    <property type="molecule type" value="Genomic_DNA"/>
</dbReference>
<organism evidence="2 3">
    <name type="scientific">Panacibacter microcysteis</name>
    <dbReference type="NCBI Taxonomy" id="2793269"/>
    <lineage>
        <taxon>Bacteria</taxon>
        <taxon>Pseudomonadati</taxon>
        <taxon>Bacteroidota</taxon>
        <taxon>Chitinophagia</taxon>
        <taxon>Chitinophagales</taxon>
        <taxon>Chitinophagaceae</taxon>
        <taxon>Panacibacter</taxon>
    </lineage>
</organism>